<dbReference type="GO" id="GO:0006261">
    <property type="term" value="P:DNA-templated DNA replication"/>
    <property type="evidence" value="ECO:0007669"/>
    <property type="project" value="TreeGrafter"/>
</dbReference>
<dbReference type="CDD" id="cd00009">
    <property type="entry name" value="AAA"/>
    <property type="match status" value="1"/>
</dbReference>
<dbReference type="Pfam" id="PF12002">
    <property type="entry name" value="MgsA_C"/>
    <property type="match status" value="1"/>
</dbReference>
<dbReference type="Gene3D" id="1.10.8.60">
    <property type="match status" value="1"/>
</dbReference>
<protein>
    <recommendedName>
        <fullName evidence="6">AAA+ ATPase domain-containing protein</fullName>
    </recommendedName>
</protein>
<evidence type="ECO:0000256" key="3">
    <source>
        <dbReference type="ARBA" id="ARBA00022741"/>
    </source>
</evidence>
<dbReference type="PANTHER" id="PTHR13779:SF7">
    <property type="entry name" value="ATPASE WRNIP1"/>
    <property type="match status" value="1"/>
</dbReference>
<dbReference type="SMART" id="SM00382">
    <property type="entry name" value="AAA"/>
    <property type="match status" value="1"/>
</dbReference>
<keyword evidence="3" id="KW-0547">Nucleotide-binding</keyword>
<proteinExistence type="inferred from homology"/>
<dbReference type="InterPro" id="IPR032423">
    <property type="entry name" value="AAA_assoc_2"/>
</dbReference>
<dbReference type="GO" id="GO:0016887">
    <property type="term" value="F:ATP hydrolysis activity"/>
    <property type="evidence" value="ECO:0007669"/>
    <property type="project" value="InterPro"/>
</dbReference>
<dbReference type="GO" id="GO:0008047">
    <property type="term" value="F:enzyme activator activity"/>
    <property type="evidence" value="ECO:0007669"/>
    <property type="project" value="TreeGrafter"/>
</dbReference>
<keyword evidence="8" id="KW-1185">Reference proteome</keyword>
<reference evidence="7" key="1">
    <citation type="journal article" date="2023" name="G3 (Bethesda)">
        <title>A reference genome for the long-term kleptoplast-retaining sea slug Elysia crispata morphotype clarki.</title>
        <authorList>
            <person name="Eastman K.E."/>
            <person name="Pendleton A.L."/>
            <person name="Shaikh M.A."/>
            <person name="Suttiyut T."/>
            <person name="Ogas R."/>
            <person name="Tomko P."/>
            <person name="Gavelis G."/>
            <person name="Widhalm J.R."/>
            <person name="Wisecaver J.H."/>
        </authorList>
    </citation>
    <scope>NUCLEOTIDE SEQUENCE</scope>
    <source>
        <strain evidence="7">ECLA1</strain>
    </source>
</reference>
<dbReference type="InterPro" id="IPR003959">
    <property type="entry name" value="ATPase_AAA_core"/>
</dbReference>
<evidence type="ECO:0000256" key="2">
    <source>
        <dbReference type="ARBA" id="ARBA00022705"/>
    </source>
</evidence>
<evidence type="ECO:0000313" key="7">
    <source>
        <dbReference type="EMBL" id="KAK3760028.1"/>
    </source>
</evidence>
<keyword evidence="2" id="KW-0235">DNA replication</keyword>
<evidence type="ECO:0000256" key="1">
    <source>
        <dbReference type="ARBA" id="ARBA00008959"/>
    </source>
</evidence>
<dbReference type="InterPro" id="IPR021886">
    <property type="entry name" value="MgsA_C"/>
</dbReference>
<dbReference type="CDD" id="cd18139">
    <property type="entry name" value="HLD_clamp_RarA"/>
    <property type="match status" value="1"/>
</dbReference>
<dbReference type="Gene3D" id="1.20.272.10">
    <property type="match status" value="1"/>
</dbReference>
<dbReference type="FunFam" id="1.20.272.10:FF:000001">
    <property type="entry name" value="Putative AAA family ATPase"/>
    <property type="match status" value="1"/>
</dbReference>
<dbReference type="Pfam" id="PF16193">
    <property type="entry name" value="AAA_assoc_2"/>
    <property type="match status" value="1"/>
</dbReference>
<dbReference type="InterPro" id="IPR027417">
    <property type="entry name" value="P-loop_NTPase"/>
</dbReference>
<dbReference type="FunFam" id="3.40.50.300:FF:000137">
    <property type="entry name" value="Replication-associated recombination protein A"/>
    <property type="match status" value="1"/>
</dbReference>
<feature type="domain" description="AAA+ ATPase" evidence="6">
    <location>
        <begin position="200"/>
        <end position="322"/>
    </location>
</feature>
<sequence>MSSPVECPVCHIFFASSVISAHVNSCLNDNEEDKEQVPHSQGKKRQCGSGWEFLNPSKSKKVIEPSRPNLNPTVKHRKSHLSGSSSSGVKIKPISDERLVINCDIDSDSEEENLNKKITCTERVIESTGKQDKRGLLKKNEHAGPFIDILPKYKPKPNQCTENKPLAAKIRPCDLEHFVGQSQAIKKNSLLYNILSFTENVPSMILWGPPGCGKTTLATIVGKNCKQHGKSKFVSMSATSASVNDVKQVANLATNDMKMLRRNTILFLDEIHRFNKLQQDTLLPYVENGTLTLIGATTENPSFHVNSALLSRCRVIVLEKLSIADIKAIVTRALAHLGVTMKTSDSGLSESNTSDCKDQTTDLLSGKDRSSVMMEEDALDMLAGLTDGDARTALNSLQLAWEGCLAQAKETDTLGVKATITTDIVKEALQRSHILYDKTGEEHYNTVSAMIKSLRGSDADAALYWMVRMLEGGENPLFIARRLVIFASEDIGLADPMALTQAVSTHQACHILGMPECALNLTHCVLYLAQASKSACVMKSLTAARNCIRQHQGPLPSVPLHLRNSSTKFQDDLGYAKGYKYPPDFDGQVKQDYLPPCLKGMKFVPP</sequence>
<dbReference type="GO" id="GO:0003677">
    <property type="term" value="F:DNA binding"/>
    <property type="evidence" value="ECO:0007669"/>
    <property type="project" value="InterPro"/>
</dbReference>
<name>A0AAE0YZC5_9GAST</name>
<evidence type="ECO:0000259" key="6">
    <source>
        <dbReference type="SMART" id="SM00382"/>
    </source>
</evidence>
<dbReference type="SUPFAM" id="SSF52540">
    <property type="entry name" value="P-loop containing nucleoside triphosphate hydrolases"/>
    <property type="match status" value="1"/>
</dbReference>
<evidence type="ECO:0000256" key="5">
    <source>
        <dbReference type="SAM" id="MobiDB-lite"/>
    </source>
</evidence>
<accession>A0AAE0YZC5</accession>
<evidence type="ECO:0000313" key="8">
    <source>
        <dbReference type="Proteomes" id="UP001283361"/>
    </source>
</evidence>
<dbReference type="PANTHER" id="PTHR13779">
    <property type="entry name" value="WERNER HELICASE-INTERACTING PROTEIN 1 FAMILY MEMBER"/>
    <property type="match status" value="1"/>
</dbReference>
<dbReference type="InterPro" id="IPR003593">
    <property type="entry name" value="AAA+_ATPase"/>
</dbReference>
<dbReference type="InterPro" id="IPR008921">
    <property type="entry name" value="DNA_pol3_clamp-load_cplx_C"/>
</dbReference>
<dbReference type="Pfam" id="PF00004">
    <property type="entry name" value="AAA"/>
    <property type="match status" value="1"/>
</dbReference>
<dbReference type="GO" id="GO:0000731">
    <property type="term" value="P:DNA synthesis involved in DNA repair"/>
    <property type="evidence" value="ECO:0007669"/>
    <property type="project" value="TreeGrafter"/>
</dbReference>
<dbReference type="Gene3D" id="1.10.3710.10">
    <property type="entry name" value="DNA polymerase III clamp loader subunits, C-terminal domain"/>
    <property type="match status" value="1"/>
</dbReference>
<keyword evidence="4" id="KW-0067">ATP-binding</keyword>
<evidence type="ECO:0000256" key="4">
    <source>
        <dbReference type="ARBA" id="ARBA00022840"/>
    </source>
</evidence>
<dbReference type="GO" id="GO:0005634">
    <property type="term" value="C:nucleus"/>
    <property type="evidence" value="ECO:0007669"/>
    <property type="project" value="TreeGrafter"/>
</dbReference>
<gene>
    <name evidence="7" type="ORF">RRG08_064701</name>
</gene>
<dbReference type="Proteomes" id="UP001283361">
    <property type="component" value="Unassembled WGS sequence"/>
</dbReference>
<dbReference type="InterPro" id="IPR051314">
    <property type="entry name" value="AAA_ATPase_RarA/MGS1/WRNIP1"/>
</dbReference>
<comment type="similarity">
    <text evidence="1">Belongs to the AAA ATPase family. RarA/MGS1/WRNIP1 subfamily.</text>
</comment>
<feature type="region of interest" description="Disordered" evidence="5">
    <location>
        <begin position="58"/>
        <end position="88"/>
    </location>
</feature>
<organism evidence="7 8">
    <name type="scientific">Elysia crispata</name>
    <name type="common">lettuce slug</name>
    <dbReference type="NCBI Taxonomy" id="231223"/>
    <lineage>
        <taxon>Eukaryota</taxon>
        <taxon>Metazoa</taxon>
        <taxon>Spiralia</taxon>
        <taxon>Lophotrochozoa</taxon>
        <taxon>Mollusca</taxon>
        <taxon>Gastropoda</taxon>
        <taxon>Heterobranchia</taxon>
        <taxon>Euthyneura</taxon>
        <taxon>Panpulmonata</taxon>
        <taxon>Sacoglossa</taxon>
        <taxon>Placobranchoidea</taxon>
        <taxon>Plakobranchidae</taxon>
        <taxon>Elysia</taxon>
    </lineage>
</organism>
<dbReference type="EMBL" id="JAWDGP010005047">
    <property type="protein sequence ID" value="KAK3760028.1"/>
    <property type="molecule type" value="Genomic_DNA"/>
</dbReference>
<comment type="caution">
    <text evidence="7">The sequence shown here is derived from an EMBL/GenBank/DDBJ whole genome shotgun (WGS) entry which is preliminary data.</text>
</comment>
<dbReference type="GO" id="GO:0017116">
    <property type="term" value="F:single-stranded DNA helicase activity"/>
    <property type="evidence" value="ECO:0007669"/>
    <property type="project" value="TreeGrafter"/>
</dbReference>
<dbReference type="GO" id="GO:0005524">
    <property type="term" value="F:ATP binding"/>
    <property type="evidence" value="ECO:0007669"/>
    <property type="project" value="UniProtKB-KW"/>
</dbReference>
<dbReference type="Gene3D" id="3.40.50.300">
    <property type="entry name" value="P-loop containing nucleotide triphosphate hydrolases"/>
    <property type="match status" value="1"/>
</dbReference>
<dbReference type="AlphaFoldDB" id="A0AAE0YZC5"/>
<dbReference type="SUPFAM" id="SSF48019">
    <property type="entry name" value="post-AAA+ oligomerization domain-like"/>
    <property type="match status" value="1"/>
</dbReference>